<evidence type="ECO:0000256" key="1">
    <source>
        <dbReference type="SAM" id="SignalP"/>
    </source>
</evidence>
<accession>A0ABT0KL89</accession>
<proteinExistence type="predicted"/>
<evidence type="ECO:0000313" key="3">
    <source>
        <dbReference type="Proteomes" id="UP001202134"/>
    </source>
</evidence>
<reference evidence="2 3" key="1">
    <citation type="submission" date="2022-01" db="EMBL/GenBank/DDBJ databases">
        <title>Whole genome-based taxonomy of the Shewanellaceae.</title>
        <authorList>
            <person name="Martin-Rodriguez A.J."/>
        </authorList>
    </citation>
    <scope>NUCLEOTIDE SEQUENCE [LARGE SCALE GENOMIC DNA]</scope>
    <source>
        <strain evidence="2 3">DSM 24955</strain>
    </source>
</reference>
<protein>
    <recommendedName>
        <fullName evidence="4">Orphan protein</fullName>
    </recommendedName>
</protein>
<feature type="chain" id="PRO_5047214449" description="Orphan protein" evidence="1">
    <location>
        <begin position="25"/>
        <end position="167"/>
    </location>
</feature>
<keyword evidence="3" id="KW-1185">Reference proteome</keyword>
<sequence length="167" mass="18498">MERCVKAVICFLIAQLTSLTNVYANDSLTLSMSGVIEERCVVGIVDSIPFDFSMELSHTANLSIECNLPMLIALRSDYGGLELIDGSVETSLVAEYQVELNIDSLNFSLKQKSKELIDEQRFITGADIPFNTSGMIKVSLFEPLKFAGEYQDTLHIDVYPNFVNSGI</sequence>
<dbReference type="Proteomes" id="UP001202134">
    <property type="component" value="Unassembled WGS sequence"/>
</dbReference>
<keyword evidence="1" id="KW-0732">Signal</keyword>
<gene>
    <name evidence="2" type="ORF">L2737_04515</name>
</gene>
<evidence type="ECO:0008006" key="4">
    <source>
        <dbReference type="Google" id="ProtNLM"/>
    </source>
</evidence>
<dbReference type="EMBL" id="JAKIKU010000002">
    <property type="protein sequence ID" value="MCL1044596.1"/>
    <property type="molecule type" value="Genomic_DNA"/>
</dbReference>
<organism evidence="2 3">
    <name type="scientific">Shewanella electrodiphila</name>
    <dbReference type="NCBI Taxonomy" id="934143"/>
    <lineage>
        <taxon>Bacteria</taxon>
        <taxon>Pseudomonadati</taxon>
        <taxon>Pseudomonadota</taxon>
        <taxon>Gammaproteobacteria</taxon>
        <taxon>Alteromonadales</taxon>
        <taxon>Shewanellaceae</taxon>
        <taxon>Shewanella</taxon>
    </lineage>
</organism>
<feature type="signal peptide" evidence="1">
    <location>
        <begin position="1"/>
        <end position="24"/>
    </location>
</feature>
<dbReference type="RefSeq" id="WP_248954922.1">
    <property type="nucleotide sequence ID" value="NZ_JAKIKU010000002.1"/>
</dbReference>
<name>A0ABT0KL89_9GAMM</name>
<evidence type="ECO:0000313" key="2">
    <source>
        <dbReference type="EMBL" id="MCL1044596.1"/>
    </source>
</evidence>
<comment type="caution">
    <text evidence="2">The sequence shown here is derived from an EMBL/GenBank/DDBJ whole genome shotgun (WGS) entry which is preliminary data.</text>
</comment>